<dbReference type="SUPFAM" id="SSF53448">
    <property type="entry name" value="Nucleotide-diphospho-sugar transferases"/>
    <property type="match status" value="1"/>
</dbReference>
<evidence type="ECO:0000313" key="3">
    <source>
        <dbReference type="Proteomes" id="UP000704960"/>
    </source>
</evidence>
<protein>
    <submittedName>
        <fullName evidence="2">Glycosyltransferase family 2 protein</fullName>
    </submittedName>
</protein>
<dbReference type="EMBL" id="JACQMJ010000008">
    <property type="protein sequence ID" value="MBI4132315.1"/>
    <property type="molecule type" value="Genomic_DNA"/>
</dbReference>
<evidence type="ECO:0000313" key="2">
    <source>
        <dbReference type="EMBL" id="MBI4132315.1"/>
    </source>
</evidence>
<dbReference type="AlphaFoldDB" id="A0A932YWF2"/>
<dbReference type="CDD" id="cd04179">
    <property type="entry name" value="DPM_DPG-synthase_like"/>
    <property type="match status" value="1"/>
</dbReference>
<dbReference type="InterPro" id="IPR050256">
    <property type="entry name" value="Glycosyltransferase_2"/>
</dbReference>
<dbReference type="Pfam" id="PF00535">
    <property type="entry name" value="Glycos_transf_2"/>
    <property type="match status" value="1"/>
</dbReference>
<dbReference type="Gene3D" id="3.90.550.10">
    <property type="entry name" value="Spore Coat Polysaccharide Biosynthesis Protein SpsA, Chain A"/>
    <property type="match status" value="1"/>
</dbReference>
<feature type="domain" description="Glycosyltransferase 2-like" evidence="1">
    <location>
        <begin position="8"/>
        <end position="145"/>
    </location>
</feature>
<sequence>MWNGKTISLVLPTYREKDSIRRVLEEFIATSLLDEVIVVDNNAEAGTREEIQKVKGNSLITVIHEKRQGYGYALQTGLLAAKGDWVVSIEPDGTYSARDLKRFFVFGEDFQVVLGSRTITKTKNKDWGFWRREVNILYGLLIHLLFHASVMTETGCTYKLLHRDVIRRLAPQWRETSSYFATELLLLVVANGINFVEVPVTFRERIGPSTVVTGNLRLFKLGWVGLRQIMSEWFHWLGRRTPSR</sequence>
<gene>
    <name evidence="2" type="ORF">HY474_01650</name>
</gene>
<dbReference type="InterPro" id="IPR001173">
    <property type="entry name" value="Glyco_trans_2-like"/>
</dbReference>
<dbReference type="Proteomes" id="UP000704960">
    <property type="component" value="Unassembled WGS sequence"/>
</dbReference>
<name>A0A932YWF2_9BACT</name>
<evidence type="ECO:0000259" key="1">
    <source>
        <dbReference type="Pfam" id="PF00535"/>
    </source>
</evidence>
<dbReference type="PANTHER" id="PTHR48090:SF7">
    <property type="entry name" value="RFBJ PROTEIN"/>
    <property type="match status" value="1"/>
</dbReference>
<proteinExistence type="predicted"/>
<dbReference type="InterPro" id="IPR029044">
    <property type="entry name" value="Nucleotide-diphossugar_trans"/>
</dbReference>
<organism evidence="2 3">
    <name type="scientific">Candidatus Sungiibacteriota bacterium</name>
    <dbReference type="NCBI Taxonomy" id="2750080"/>
    <lineage>
        <taxon>Bacteria</taxon>
        <taxon>Candidatus Sungiibacteriota</taxon>
    </lineage>
</organism>
<accession>A0A932YWF2</accession>
<reference evidence="2" key="1">
    <citation type="submission" date="2020-07" db="EMBL/GenBank/DDBJ databases">
        <title>Huge and variable diversity of episymbiotic CPR bacteria and DPANN archaea in groundwater ecosystems.</title>
        <authorList>
            <person name="He C.Y."/>
            <person name="Keren R."/>
            <person name="Whittaker M."/>
            <person name="Farag I.F."/>
            <person name="Doudna J."/>
            <person name="Cate J.H.D."/>
            <person name="Banfield J.F."/>
        </authorList>
    </citation>
    <scope>NUCLEOTIDE SEQUENCE</scope>
    <source>
        <strain evidence="2">NC_groundwater_1226_Ag_S-0.1um_59_124</strain>
    </source>
</reference>
<dbReference type="PANTHER" id="PTHR48090">
    <property type="entry name" value="UNDECAPRENYL-PHOSPHATE 4-DEOXY-4-FORMAMIDO-L-ARABINOSE TRANSFERASE-RELATED"/>
    <property type="match status" value="1"/>
</dbReference>
<comment type="caution">
    <text evidence="2">The sequence shown here is derived from an EMBL/GenBank/DDBJ whole genome shotgun (WGS) entry which is preliminary data.</text>
</comment>